<evidence type="ECO:0000313" key="2">
    <source>
        <dbReference type="Proteomes" id="UP000011083"/>
    </source>
</evidence>
<dbReference type="EMBL" id="KB008093">
    <property type="protein sequence ID" value="ELR13530.1"/>
    <property type="molecule type" value="Genomic_DNA"/>
</dbReference>
<protein>
    <submittedName>
        <fullName evidence="1">Uncharacterized protein</fullName>
    </submittedName>
</protein>
<dbReference type="Proteomes" id="UP000011083">
    <property type="component" value="Unassembled WGS sequence"/>
</dbReference>
<dbReference type="GeneID" id="14913875"/>
<dbReference type="VEuPathDB" id="AmoebaDB:ACA1_247570"/>
<dbReference type="RefSeq" id="XP_004335543.1">
    <property type="nucleotide sequence ID" value="XM_004335495.1"/>
</dbReference>
<proteinExistence type="predicted"/>
<name>L8GKC8_ACACF</name>
<gene>
    <name evidence="1" type="ORF">ACA1_247570</name>
</gene>
<dbReference type="AlphaFoldDB" id="L8GKC8"/>
<organism evidence="1 2">
    <name type="scientific">Acanthamoeba castellanii (strain ATCC 30010 / Neff)</name>
    <dbReference type="NCBI Taxonomy" id="1257118"/>
    <lineage>
        <taxon>Eukaryota</taxon>
        <taxon>Amoebozoa</taxon>
        <taxon>Discosea</taxon>
        <taxon>Longamoebia</taxon>
        <taxon>Centramoebida</taxon>
        <taxon>Acanthamoebidae</taxon>
        <taxon>Acanthamoeba</taxon>
    </lineage>
</organism>
<keyword evidence="2" id="KW-1185">Reference proteome</keyword>
<dbReference type="KEGG" id="acan:ACA1_247570"/>
<reference evidence="1 2" key="1">
    <citation type="journal article" date="2013" name="Genome Biol.">
        <title>Genome of Acanthamoeba castellanii highlights extensive lateral gene transfer and early evolution of tyrosine kinase signaling.</title>
        <authorList>
            <person name="Clarke M."/>
            <person name="Lohan A.J."/>
            <person name="Liu B."/>
            <person name="Lagkouvardos I."/>
            <person name="Roy S."/>
            <person name="Zafar N."/>
            <person name="Bertelli C."/>
            <person name="Schilde C."/>
            <person name="Kianianmomeni A."/>
            <person name="Burglin T.R."/>
            <person name="Frech C."/>
            <person name="Turcotte B."/>
            <person name="Kopec K.O."/>
            <person name="Synnott J.M."/>
            <person name="Choo C."/>
            <person name="Paponov I."/>
            <person name="Finkler A."/>
            <person name="Soon Heng Tan C."/>
            <person name="Hutchins A.P."/>
            <person name="Weinmeier T."/>
            <person name="Rattei T."/>
            <person name="Chu J.S."/>
            <person name="Gimenez G."/>
            <person name="Irimia M."/>
            <person name="Rigden D.J."/>
            <person name="Fitzpatrick D.A."/>
            <person name="Lorenzo-Morales J."/>
            <person name="Bateman A."/>
            <person name="Chiu C.H."/>
            <person name="Tang P."/>
            <person name="Hegemann P."/>
            <person name="Fromm H."/>
            <person name="Raoult D."/>
            <person name="Greub G."/>
            <person name="Miranda-Saavedra D."/>
            <person name="Chen N."/>
            <person name="Nash P."/>
            <person name="Ginger M.L."/>
            <person name="Horn M."/>
            <person name="Schaap P."/>
            <person name="Caler L."/>
            <person name="Loftus B."/>
        </authorList>
    </citation>
    <scope>NUCLEOTIDE SEQUENCE [LARGE SCALE GENOMIC DNA]</scope>
    <source>
        <strain evidence="1 2">Neff</strain>
    </source>
</reference>
<evidence type="ECO:0000313" key="1">
    <source>
        <dbReference type="EMBL" id="ELR13530.1"/>
    </source>
</evidence>
<sequence>MPVLEALFHDAAQPVHLRANALETLSFLAPVHIYHHRKNQDGDDEEEKGGDDEVAAAAKEAVQRTVDLLVSFLPSPSGLSEATLCNRRANR</sequence>
<accession>L8GKC8</accession>